<gene>
    <name evidence="4" type="ORF">DW250_03700</name>
</gene>
<dbReference type="Pfam" id="PF01301">
    <property type="entry name" value="Glyco_hydro_35"/>
    <property type="match status" value="1"/>
</dbReference>
<proteinExistence type="predicted"/>
<evidence type="ECO:0000259" key="3">
    <source>
        <dbReference type="Pfam" id="PF18120"/>
    </source>
</evidence>
<organism evidence="4 5">
    <name type="scientific">Segatella copri</name>
    <dbReference type="NCBI Taxonomy" id="165179"/>
    <lineage>
        <taxon>Bacteria</taxon>
        <taxon>Pseudomonadati</taxon>
        <taxon>Bacteroidota</taxon>
        <taxon>Bacteroidia</taxon>
        <taxon>Bacteroidales</taxon>
        <taxon>Prevotellaceae</taxon>
        <taxon>Segatella</taxon>
    </lineage>
</organism>
<dbReference type="EMBL" id="QRIN01000010">
    <property type="protein sequence ID" value="RHG67883.1"/>
    <property type="molecule type" value="Genomic_DNA"/>
</dbReference>
<keyword evidence="1" id="KW-0732">Signal</keyword>
<dbReference type="SUPFAM" id="SSF51445">
    <property type="entry name" value="(Trans)glycosidases"/>
    <property type="match status" value="1"/>
</dbReference>
<dbReference type="Pfam" id="PF18120">
    <property type="entry name" value="DUF5597"/>
    <property type="match status" value="1"/>
</dbReference>
<name>A0A3R6DYD4_9BACT</name>
<dbReference type="RefSeq" id="WP_118200370.1">
    <property type="nucleotide sequence ID" value="NZ_QRIE01000009.1"/>
</dbReference>
<evidence type="ECO:0000256" key="1">
    <source>
        <dbReference type="SAM" id="SignalP"/>
    </source>
</evidence>
<evidence type="ECO:0000313" key="5">
    <source>
        <dbReference type="Proteomes" id="UP000286501"/>
    </source>
</evidence>
<reference evidence="4 5" key="1">
    <citation type="submission" date="2018-08" db="EMBL/GenBank/DDBJ databases">
        <title>A genome reference for cultivated species of the human gut microbiota.</title>
        <authorList>
            <person name="Zou Y."/>
            <person name="Xue W."/>
            <person name="Luo G."/>
        </authorList>
    </citation>
    <scope>NUCLEOTIDE SEQUENCE [LARGE SCALE GENOMIC DNA]</scope>
    <source>
        <strain evidence="4 5">AM22-1</strain>
    </source>
</reference>
<feature type="domain" description="Glycoside hydrolase 35 catalytic" evidence="2">
    <location>
        <begin position="31"/>
        <end position="228"/>
    </location>
</feature>
<dbReference type="AlphaFoldDB" id="A0A3R6DYD4"/>
<feature type="signal peptide" evidence="1">
    <location>
        <begin position="1"/>
        <end position="19"/>
    </location>
</feature>
<evidence type="ECO:0000259" key="2">
    <source>
        <dbReference type="Pfam" id="PF01301"/>
    </source>
</evidence>
<dbReference type="Gene3D" id="3.20.20.80">
    <property type="entry name" value="Glycosidases"/>
    <property type="match status" value="1"/>
</dbReference>
<dbReference type="InterPro" id="IPR040719">
    <property type="entry name" value="DUF5597"/>
</dbReference>
<dbReference type="InterPro" id="IPR031330">
    <property type="entry name" value="Gly_Hdrlase_35_cat"/>
</dbReference>
<evidence type="ECO:0000313" key="4">
    <source>
        <dbReference type="EMBL" id="RHG67883.1"/>
    </source>
</evidence>
<dbReference type="Gene3D" id="2.60.220.20">
    <property type="entry name" value="putative beta-Galactosidase from caulobacter crescentus"/>
    <property type="match status" value="1"/>
</dbReference>
<sequence length="548" mass="61632">MNKIVLSFLALLCCINIQAGVKLQKQGSATQLVVNDKPMLLLAGELSNSAATSPADIRKALKQMKNSGVNSVFVPAYWEFVEPNEGKYDFALVDSVITTARKHDLKIVFLWFGAWKNSMSCYAPLWVKENTKRFPRSLTENSKPLEICTAFSDNLLQADKRAFCELMKHIKAVDSQENTVIMMQVENEIGMLESARDHSPLAEKAYRQPVPASLLKALKLKKKGTWAEVFGTDRYADEKFQAYYYAKYVEQLASAGKAIYNIPMYVNAAMNSRGRKPGEYPSAGPLAHLIDIWKCGAPSIDIFAPDIYDTGYKGWVEKYKRADNPFFTPEVKCDINSGVKAYYTFGETDAISFSPFALDEANYKVKNSLRRSYKIINQLSPILLQHQGKGKNWGLLFDQKDKERIIEDGDITMTCRHFFTLPWDPRATDGSKWPEGGGLIVKLAKNEYIIAGNGIVVVFQSKTEKAQAEEKKLGEDGFVDNGGAETKKQATTFKGKRIGIGYVDQVEVDKNGKLQFIRRDNGDQDHQGRHAHISCGDNKILHIKLYEY</sequence>
<evidence type="ECO:0008006" key="6">
    <source>
        <dbReference type="Google" id="ProtNLM"/>
    </source>
</evidence>
<comment type="caution">
    <text evidence="4">The sequence shown here is derived from an EMBL/GenBank/DDBJ whole genome shotgun (WGS) entry which is preliminary data.</text>
</comment>
<accession>A0A3R6DYD4</accession>
<feature type="chain" id="PRO_5043187615" description="Beta-galactosidase" evidence="1">
    <location>
        <begin position="20"/>
        <end position="548"/>
    </location>
</feature>
<dbReference type="Proteomes" id="UP000286501">
    <property type="component" value="Unassembled WGS sequence"/>
</dbReference>
<protein>
    <recommendedName>
        <fullName evidence="6">Beta-galactosidase</fullName>
    </recommendedName>
</protein>
<dbReference type="InterPro" id="IPR017853">
    <property type="entry name" value="GH"/>
</dbReference>
<feature type="domain" description="DUF5597" evidence="3">
    <location>
        <begin position="369"/>
        <end position="531"/>
    </location>
</feature>